<proteinExistence type="predicted"/>
<dbReference type="EnsemblPlants" id="AES64046">
    <property type="protein sequence ID" value="AES64046"/>
    <property type="gene ID" value="MTR_2g017690"/>
</dbReference>
<dbReference type="HOGENOM" id="CLU_2088400_0_0_1"/>
<reference evidence="1 3" key="1">
    <citation type="journal article" date="2011" name="Nature">
        <title>The Medicago genome provides insight into the evolution of rhizobial symbioses.</title>
        <authorList>
            <person name="Young N.D."/>
            <person name="Debelle F."/>
            <person name="Oldroyd G.E."/>
            <person name="Geurts R."/>
            <person name="Cannon S.B."/>
            <person name="Udvardi M.K."/>
            <person name="Benedito V.A."/>
            <person name="Mayer K.F."/>
            <person name="Gouzy J."/>
            <person name="Schoof H."/>
            <person name="Van de Peer Y."/>
            <person name="Proost S."/>
            <person name="Cook D.R."/>
            <person name="Meyers B.C."/>
            <person name="Spannagl M."/>
            <person name="Cheung F."/>
            <person name="De Mita S."/>
            <person name="Krishnakumar V."/>
            <person name="Gundlach H."/>
            <person name="Zhou S."/>
            <person name="Mudge J."/>
            <person name="Bharti A.K."/>
            <person name="Murray J.D."/>
            <person name="Naoumkina M.A."/>
            <person name="Rosen B."/>
            <person name="Silverstein K.A."/>
            <person name="Tang H."/>
            <person name="Rombauts S."/>
            <person name="Zhao P.X."/>
            <person name="Zhou P."/>
            <person name="Barbe V."/>
            <person name="Bardou P."/>
            <person name="Bechner M."/>
            <person name="Bellec A."/>
            <person name="Berger A."/>
            <person name="Berges H."/>
            <person name="Bidwell S."/>
            <person name="Bisseling T."/>
            <person name="Choisne N."/>
            <person name="Couloux A."/>
            <person name="Denny R."/>
            <person name="Deshpande S."/>
            <person name="Dai X."/>
            <person name="Doyle J.J."/>
            <person name="Dudez A.M."/>
            <person name="Farmer A.D."/>
            <person name="Fouteau S."/>
            <person name="Franken C."/>
            <person name="Gibelin C."/>
            <person name="Gish J."/>
            <person name="Goldstein S."/>
            <person name="Gonzalez A.J."/>
            <person name="Green P.J."/>
            <person name="Hallab A."/>
            <person name="Hartog M."/>
            <person name="Hua A."/>
            <person name="Humphray S.J."/>
            <person name="Jeong D.H."/>
            <person name="Jing Y."/>
            <person name="Jocker A."/>
            <person name="Kenton S.M."/>
            <person name="Kim D.J."/>
            <person name="Klee K."/>
            <person name="Lai H."/>
            <person name="Lang C."/>
            <person name="Lin S."/>
            <person name="Macmil S.L."/>
            <person name="Magdelenat G."/>
            <person name="Matthews L."/>
            <person name="McCorrison J."/>
            <person name="Monaghan E.L."/>
            <person name="Mun J.H."/>
            <person name="Najar F.Z."/>
            <person name="Nicholson C."/>
            <person name="Noirot C."/>
            <person name="O'Bleness M."/>
            <person name="Paule C.R."/>
            <person name="Poulain J."/>
            <person name="Prion F."/>
            <person name="Qin B."/>
            <person name="Qu C."/>
            <person name="Retzel E.F."/>
            <person name="Riddle C."/>
            <person name="Sallet E."/>
            <person name="Samain S."/>
            <person name="Samson N."/>
            <person name="Sanders I."/>
            <person name="Saurat O."/>
            <person name="Scarpelli C."/>
            <person name="Schiex T."/>
            <person name="Segurens B."/>
            <person name="Severin A.J."/>
            <person name="Sherrier D.J."/>
            <person name="Shi R."/>
            <person name="Sims S."/>
            <person name="Singer S.R."/>
            <person name="Sinharoy S."/>
            <person name="Sterck L."/>
            <person name="Viollet A."/>
            <person name="Wang B.B."/>
            <person name="Wang K."/>
            <person name="Wang M."/>
            <person name="Wang X."/>
            <person name="Warfsmann J."/>
            <person name="Weissenbach J."/>
            <person name="White D.D."/>
            <person name="White J.D."/>
            <person name="Wiley G.B."/>
            <person name="Wincker P."/>
            <person name="Xing Y."/>
            <person name="Yang L."/>
            <person name="Yao Z."/>
            <person name="Ying F."/>
            <person name="Zhai J."/>
            <person name="Zhou L."/>
            <person name="Zuber A."/>
            <person name="Denarie J."/>
            <person name="Dixon R.A."/>
            <person name="May G.D."/>
            <person name="Schwartz D.C."/>
            <person name="Rogers J."/>
            <person name="Quetier F."/>
            <person name="Town C.D."/>
            <person name="Roe B.A."/>
        </authorList>
    </citation>
    <scope>NUCLEOTIDE SEQUENCE [LARGE SCALE GENOMIC DNA]</scope>
    <source>
        <strain evidence="1">A17</strain>
        <strain evidence="2 3">cv. Jemalong A17</strain>
    </source>
</reference>
<dbReference type="AlphaFoldDB" id="G7ILL6"/>
<reference evidence="2" key="3">
    <citation type="submission" date="2015-04" db="UniProtKB">
        <authorList>
            <consortium name="EnsemblPlants"/>
        </authorList>
    </citation>
    <scope>IDENTIFICATION</scope>
    <source>
        <strain evidence="2">cv. Jemalong A17</strain>
    </source>
</reference>
<organism evidence="1 3">
    <name type="scientific">Medicago truncatula</name>
    <name type="common">Barrel medic</name>
    <name type="synonym">Medicago tribuloides</name>
    <dbReference type="NCBI Taxonomy" id="3880"/>
    <lineage>
        <taxon>Eukaryota</taxon>
        <taxon>Viridiplantae</taxon>
        <taxon>Streptophyta</taxon>
        <taxon>Embryophyta</taxon>
        <taxon>Tracheophyta</taxon>
        <taxon>Spermatophyta</taxon>
        <taxon>Magnoliopsida</taxon>
        <taxon>eudicotyledons</taxon>
        <taxon>Gunneridae</taxon>
        <taxon>Pentapetalae</taxon>
        <taxon>rosids</taxon>
        <taxon>fabids</taxon>
        <taxon>Fabales</taxon>
        <taxon>Fabaceae</taxon>
        <taxon>Papilionoideae</taxon>
        <taxon>50 kb inversion clade</taxon>
        <taxon>NPAAA clade</taxon>
        <taxon>Hologalegina</taxon>
        <taxon>IRL clade</taxon>
        <taxon>Trifolieae</taxon>
        <taxon>Medicago</taxon>
    </lineage>
</organism>
<dbReference type="PaxDb" id="3880-AES64046"/>
<keyword evidence="3" id="KW-1185">Reference proteome</keyword>
<name>G7ILL6_MEDTR</name>
<evidence type="ECO:0000313" key="2">
    <source>
        <dbReference type="EnsemblPlants" id="AES64046"/>
    </source>
</evidence>
<accession>G7ILL6</accession>
<dbReference type="Proteomes" id="UP000002051">
    <property type="component" value="Chromosome 2"/>
</dbReference>
<sequence>MRRNKKVWDSVEKPVQRFIKAARDLLSSWNWADLQQSLEISQMFAALFYQHRYGIGICICNDSVCIAFLSDNQNYRLDFFMRQADLAAHTLTRESGLYTSSQVLILFQLILQIQTLS</sequence>
<dbReference type="EMBL" id="CM001218">
    <property type="protein sequence ID" value="AES64046.1"/>
    <property type="molecule type" value="Genomic_DNA"/>
</dbReference>
<reference evidence="1 3" key="2">
    <citation type="journal article" date="2014" name="BMC Genomics">
        <title>An improved genome release (version Mt4.0) for the model legume Medicago truncatula.</title>
        <authorList>
            <person name="Tang H."/>
            <person name="Krishnakumar V."/>
            <person name="Bidwell S."/>
            <person name="Rosen B."/>
            <person name="Chan A."/>
            <person name="Zhou S."/>
            <person name="Gentzbittel L."/>
            <person name="Childs K.L."/>
            <person name="Yandell M."/>
            <person name="Gundlach H."/>
            <person name="Mayer K.F."/>
            <person name="Schwartz D.C."/>
            <person name="Town C.D."/>
        </authorList>
    </citation>
    <scope>GENOME REANNOTATION</scope>
    <source>
        <strain evidence="2 3">cv. Jemalong A17</strain>
    </source>
</reference>
<evidence type="ECO:0000313" key="1">
    <source>
        <dbReference type="EMBL" id="AES64046.1"/>
    </source>
</evidence>
<evidence type="ECO:0000313" key="3">
    <source>
        <dbReference type="Proteomes" id="UP000002051"/>
    </source>
</evidence>
<gene>
    <name evidence="1" type="ordered locus">MTR_2g017690</name>
</gene>
<protein>
    <submittedName>
        <fullName evidence="1 2">Uncharacterized protein</fullName>
    </submittedName>
</protein>